<reference evidence="2 3" key="1">
    <citation type="submission" date="2011-02" db="EMBL/GenBank/DDBJ databases">
        <title>The Genome Sequence of Mortierella verticillata NRRL 6337.</title>
        <authorList>
            <consortium name="The Broad Institute Genome Sequencing Platform"/>
            <person name="Russ C."/>
            <person name="Cuomo C."/>
            <person name="Burger G."/>
            <person name="Gray M.W."/>
            <person name="Holland P.W.H."/>
            <person name="King N."/>
            <person name="Lang F.B.F."/>
            <person name="Roger A.J."/>
            <person name="Ruiz-Trillo I."/>
            <person name="Young S.K."/>
            <person name="Zeng Q."/>
            <person name="Gargeya S."/>
            <person name="Alvarado L."/>
            <person name="Berlin A."/>
            <person name="Chapman S.B."/>
            <person name="Chen Z."/>
            <person name="Freedman E."/>
            <person name="Gellesch M."/>
            <person name="Goldberg J."/>
            <person name="Griggs A."/>
            <person name="Gujja S."/>
            <person name="Heilman E."/>
            <person name="Heiman D."/>
            <person name="Howarth C."/>
            <person name="Mehta T."/>
            <person name="Neiman D."/>
            <person name="Pearson M."/>
            <person name="Roberts A."/>
            <person name="Saif S."/>
            <person name="Shea T."/>
            <person name="Shenoy N."/>
            <person name="Sisk P."/>
            <person name="Stolte C."/>
            <person name="Sykes S."/>
            <person name="White J."/>
            <person name="Yandava C."/>
            <person name="Haas B."/>
            <person name="Nusbaum C."/>
            <person name="Birren B."/>
        </authorList>
    </citation>
    <scope>NUCLEOTIDE SEQUENCE [LARGE SCALE GENOMIC DNA]</scope>
    <source>
        <strain evidence="2 3">NRRL 6337</strain>
    </source>
</reference>
<evidence type="ECO:0000313" key="2">
    <source>
        <dbReference type="EMBL" id="KFH63121.1"/>
    </source>
</evidence>
<gene>
    <name evidence="2" type="ORF">MVEG_11158</name>
</gene>
<name>A0A086TME4_9FUNG</name>
<sequence>MTPPRDPSRATSTAARDALDCINSSQSTYQESMSEEKARDMDVDTNSQWTSNIRMQDVEGVVDEMEKDDDSPMDIDATAWELTFHRVLERLDEDPANSCLVAIVAWLENLGWTLETDMALGELAVNWDLKRLLTETIEWVH</sequence>
<organism evidence="2 3">
    <name type="scientific">Podila verticillata NRRL 6337</name>
    <dbReference type="NCBI Taxonomy" id="1069443"/>
    <lineage>
        <taxon>Eukaryota</taxon>
        <taxon>Fungi</taxon>
        <taxon>Fungi incertae sedis</taxon>
        <taxon>Mucoromycota</taxon>
        <taxon>Mortierellomycotina</taxon>
        <taxon>Mortierellomycetes</taxon>
        <taxon>Mortierellales</taxon>
        <taxon>Mortierellaceae</taxon>
        <taxon>Podila</taxon>
    </lineage>
</organism>
<evidence type="ECO:0000256" key="1">
    <source>
        <dbReference type="SAM" id="MobiDB-lite"/>
    </source>
</evidence>
<evidence type="ECO:0000313" key="3">
    <source>
        <dbReference type="Proteomes" id="UP000243308"/>
    </source>
</evidence>
<proteinExistence type="predicted"/>
<accession>A0A086TME4</accession>
<dbReference type="AlphaFoldDB" id="A0A086TME4"/>
<protein>
    <submittedName>
        <fullName evidence="2">Uncharacterized protein</fullName>
    </submittedName>
</protein>
<dbReference type="EMBL" id="KN042429">
    <property type="protein sequence ID" value="KFH63121.1"/>
    <property type="molecule type" value="Genomic_DNA"/>
</dbReference>
<dbReference type="OrthoDB" id="10412285at2759"/>
<keyword evidence="3" id="KW-1185">Reference proteome</keyword>
<feature type="region of interest" description="Disordered" evidence="1">
    <location>
        <begin position="25"/>
        <end position="48"/>
    </location>
</feature>
<dbReference type="Proteomes" id="UP000243308">
    <property type="component" value="Unassembled WGS sequence"/>
</dbReference>